<sequence>MVRKGVSCSIILILLAASGAFGGLLQNQGMDIGSVNLLDLLQGNQNGQSTQSVTIDLNQVGDGGHTVANINVSSGTRPLGGLLGASSLFGIGGLGFGTQSLLGTQSLFGLSSLLGPQSLLGPTNSMQMALMKARLGM</sequence>
<reference evidence="1" key="1">
    <citation type="submission" date="2023-05" db="EMBL/GenBank/DDBJ databases">
        <title>Anaerotaeda fermentans gen. nov., sp. nov., a novel anaerobic planctomycete of the new family within the order Sedimentisphaerales isolated from Taman Peninsula, Russia.</title>
        <authorList>
            <person name="Khomyakova M.A."/>
            <person name="Merkel A.Y."/>
            <person name="Slobodkin A.I."/>
        </authorList>
    </citation>
    <scope>NUCLEOTIDE SEQUENCE</scope>
    <source>
        <strain evidence="1">M17dextr</strain>
    </source>
</reference>
<dbReference type="AlphaFoldDB" id="A0AAW6TZ55"/>
<name>A0AAW6TZ55_9BACT</name>
<dbReference type="EMBL" id="JASCXX010000007">
    <property type="protein sequence ID" value="MDI6448818.1"/>
    <property type="molecule type" value="Genomic_DNA"/>
</dbReference>
<dbReference type="RefSeq" id="WP_349244229.1">
    <property type="nucleotide sequence ID" value="NZ_JASCXX010000007.1"/>
</dbReference>
<evidence type="ECO:0000313" key="2">
    <source>
        <dbReference type="Proteomes" id="UP001431776"/>
    </source>
</evidence>
<gene>
    <name evidence="1" type="ORF">QJ522_07150</name>
</gene>
<dbReference type="Proteomes" id="UP001431776">
    <property type="component" value="Unassembled WGS sequence"/>
</dbReference>
<protein>
    <submittedName>
        <fullName evidence="1">Uncharacterized protein</fullName>
    </submittedName>
</protein>
<organism evidence="1 2">
    <name type="scientific">Anaerobaca lacustris</name>
    <dbReference type="NCBI Taxonomy" id="3044600"/>
    <lineage>
        <taxon>Bacteria</taxon>
        <taxon>Pseudomonadati</taxon>
        <taxon>Planctomycetota</taxon>
        <taxon>Phycisphaerae</taxon>
        <taxon>Sedimentisphaerales</taxon>
        <taxon>Anaerobacaceae</taxon>
        <taxon>Anaerobaca</taxon>
    </lineage>
</organism>
<keyword evidence="2" id="KW-1185">Reference proteome</keyword>
<evidence type="ECO:0000313" key="1">
    <source>
        <dbReference type="EMBL" id="MDI6448818.1"/>
    </source>
</evidence>
<accession>A0AAW6TZ55</accession>
<comment type="caution">
    <text evidence="1">The sequence shown here is derived from an EMBL/GenBank/DDBJ whole genome shotgun (WGS) entry which is preliminary data.</text>
</comment>
<proteinExistence type="predicted"/>